<feature type="non-terminal residue" evidence="2">
    <location>
        <position position="1"/>
    </location>
</feature>
<feature type="region of interest" description="Disordered" evidence="1">
    <location>
        <begin position="33"/>
        <end position="59"/>
    </location>
</feature>
<comment type="caution">
    <text evidence="2">The sequence shown here is derived from an EMBL/GenBank/DDBJ whole genome shotgun (WGS) entry which is preliminary data.</text>
</comment>
<sequence>AVSWISLSDCSGLRTTRLPSRIRSQSAVHALAQSARAGGQHAEESAGKACRGTQKRLYP</sequence>
<name>A0AAV7PMX2_PLEWA</name>
<dbReference type="Proteomes" id="UP001066276">
    <property type="component" value="Chromosome 7"/>
</dbReference>
<evidence type="ECO:0000313" key="3">
    <source>
        <dbReference type="Proteomes" id="UP001066276"/>
    </source>
</evidence>
<dbReference type="EMBL" id="JANPWB010000011">
    <property type="protein sequence ID" value="KAJ1129511.1"/>
    <property type="molecule type" value="Genomic_DNA"/>
</dbReference>
<proteinExistence type="predicted"/>
<accession>A0AAV7PMX2</accession>
<feature type="non-terminal residue" evidence="2">
    <location>
        <position position="59"/>
    </location>
</feature>
<reference evidence="2" key="1">
    <citation type="journal article" date="2022" name="bioRxiv">
        <title>Sequencing and chromosome-scale assembly of the giantPleurodeles waltlgenome.</title>
        <authorList>
            <person name="Brown T."/>
            <person name="Elewa A."/>
            <person name="Iarovenko S."/>
            <person name="Subramanian E."/>
            <person name="Araus A.J."/>
            <person name="Petzold A."/>
            <person name="Susuki M."/>
            <person name="Suzuki K.-i.T."/>
            <person name="Hayashi T."/>
            <person name="Toyoda A."/>
            <person name="Oliveira C."/>
            <person name="Osipova E."/>
            <person name="Leigh N.D."/>
            <person name="Simon A."/>
            <person name="Yun M.H."/>
        </authorList>
    </citation>
    <scope>NUCLEOTIDE SEQUENCE</scope>
    <source>
        <strain evidence="2">20211129_DDA</strain>
        <tissue evidence="2">Liver</tissue>
    </source>
</reference>
<keyword evidence="3" id="KW-1185">Reference proteome</keyword>
<organism evidence="2 3">
    <name type="scientific">Pleurodeles waltl</name>
    <name type="common">Iberian ribbed newt</name>
    <dbReference type="NCBI Taxonomy" id="8319"/>
    <lineage>
        <taxon>Eukaryota</taxon>
        <taxon>Metazoa</taxon>
        <taxon>Chordata</taxon>
        <taxon>Craniata</taxon>
        <taxon>Vertebrata</taxon>
        <taxon>Euteleostomi</taxon>
        <taxon>Amphibia</taxon>
        <taxon>Batrachia</taxon>
        <taxon>Caudata</taxon>
        <taxon>Salamandroidea</taxon>
        <taxon>Salamandridae</taxon>
        <taxon>Pleurodelinae</taxon>
        <taxon>Pleurodeles</taxon>
    </lineage>
</organism>
<evidence type="ECO:0000313" key="2">
    <source>
        <dbReference type="EMBL" id="KAJ1129511.1"/>
    </source>
</evidence>
<evidence type="ECO:0000256" key="1">
    <source>
        <dbReference type="SAM" id="MobiDB-lite"/>
    </source>
</evidence>
<protein>
    <submittedName>
        <fullName evidence="2">Uncharacterized protein</fullName>
    </submittedName>
</protein>
<dbReference type="AlphaFoldDB" id="A0AAV7PMX2"/>
<gene>
    <name evidence="2" type="ORF">NDU88_007879</name>
</gene>